<keyword evidence="12" id="KW-1185">Reference proteome</keyword>
<name>A0A953N7B6_9BURK</name>
<evidence type="ECO:0000256" key="7">
    <source>
        <dbReference type="SAM" id="Coils"/>
    </source>
</evidence>
<dbReference type="Proteomes" id="UP000739565">
    <property type="component" value="Unassembled WGS sequence"/>
</dbReference>
<evidence type="ECO:0000256" key="1">
    <source>
        <dbReference type="ARBA" id="ARBA00004533"/>
    </source>
</evidence>
<evidence type="ECO:0000256" key="4">
    <source>
        <dbReference type="ARBA" id="ARBA00022692"/>
    </source>
</evidence>
<dbReference type="AlphaFoldDB" id="A0A953N7B6"/>
<feature type="domain" description="Mce/MlaD" evidence="10">
    <location>
        <begin position="50"/>
        <end position="138"/>
    </location>
</feature>
<dbReference type="PANTHER" id="PTHR30462:SF0">
    <property type="entry name" value="INTERMEMBRANE TRANSPORT PROTEIN YEBT"/>
    <property type="match status" value="1"/>
</dbReference>
<feature type="region of interest" description="Disordered" evidence="8">
    <location>
        <begin position="140"/>
        <end position="168"/>
    </location>
</feature>
<dbReference type="PANTHER" id="PTHR30462">
    <property type="entry name" value="INTERMEMBRANE TRANSPORT PROTEIN PQIB-RELATED"/>
    <property type="match status" value="1"/>
</dbReference>
<feature type="transmembrane region" description="Helical" evidence="9">
    <location>
        <begin position="24"/>
        <end position="46"/>
    </location>
</feature>
<evidence type="ECO:0000313" key="11">
    <source>
        <dbReference type="EMBL" id="MBZ1349348.1"/>
    </source>
</evidence>
<evidence type="ECO:0000256" key="9">
    <source>
        <dbReference type="SAM" id="Phobius"/>
    </source>
</evidence>
<sequence>MPEQSNSVSSKPLPRVGHRPKRNLAWVWLIPIVAAVVGASIIWSTVSKQGPRITISFQSADGLEVGKTQIRYRSVVIGTVKEIRLSPDRDKVLVSAELTNDASGFAREDTTFWVVKPRIGLGGVSGLSTLISGSYIESDTGKSSASQASKKSFVGLEQPPPIASDRPGKRFVLRSPNLGSLAAGSPVFYRRIPVGLVTGYRVAEAGKSVDLDIFIDAPFDAYVDGSTRFWDESGFDVTISADGMQLNTQSLVSLIAGGLSFSSFGKSRPLVGDPHIFKLYDSKRMAELVPEGVAVPIVMKFHQPARGLKVGAPVDFHGVHIGIINSVDLDLDLTTRRFFTSVEATLYPERLGKIYSETTLKENTPQDLAESLSVLVKRGLRAQLRTSNILTGQLYVALATFPEAPVGEAPVAEIPFKIPTFASDDLDKLQQQVTSIVSKLDKIPFETIGQELDAMIKQIRVLSANLDKSVTPKLSSTLAEIERATKSLNSLIAPGSPVVANTEAMLEDLRRSLKSLTNLTESLSANPDSLIRGRSTQPYSRETLGAPGK</sequence>
<gene>
    <name evidence="11" type="ORF">KZZ10_01695</name>
</gene>
<evidence type="ECO:0000313" key="12">
    <source>
        <dbReference type="Proteomes" id="UP000739565"/>
    </source>
</evidence>
<feature type="region of interest" description="Disordered" evidence="8">
    <location>
        <begin position="526"/>
        <end position="549"/>
    </location>
</feature>
<dbReference type="GO" id="GO:0005886">
    <property type="term" value="C:plasma membrane"/>
    <property type="evidence" value="ECO:0007669"/>
    <property type="project" value="UniProtKB-SubCell"/>
</dbReference>
<keyword evidence="6 9" id="KW-0472">Membrane</keyword>
<feature type="domain" description="Mce/MlaD" evidence="10">
    <location>
        <begin position="296"/>
        <end position="399"/>
    </location>
</feature>
<feature type="coiled-coil region" evidence="7">
    <location>
        <begin position="499"/>
        <end position="526"/>
    </location>
</feature>
<dbReference type="InterPro" id="IPR003399">
    <property type="entry name" value="Mce/MlaD"/>
</dbReference>
<dbReference type="RefSeq" id="WP_259659751.1">
    <property type="nucleotide sequence ID" value="NZ_JAHXRI010000001.1"/>
</dbReference>
<keyword evidence="2" id="KW-1003">Cell membrane</keyword>
<keyword evidence="7" id="KW-0175">Coiled coil</keyword>
<reference evidence="11" key="1">
    <citation type="submission" date="2021-07" db="EMBL/GenBank/DDBJ databases">
        <title>New genus and species of the family Alcaligenaceae.</title>
        <authorList>
            <person name="Hahn M.W."/>
        </authorList>
    </citation>
    <scope>NUCLEOTIDE SEQUENCE</scope>
    <source>
        <strain evidence="11">LF4-65</strain>
    </source>
</reference>
<feature type="domain" description="Mce/MlaD" evidence="10">
    <location>
        <begin position="168"/>
        <end position="235"/>
    </location>
</feature>
<comment type="subcellular location">
    <subcellularLocation>
        <location evidence="1">Cell inner membrane</location>
    </subcellularLocation>
</comment>
<evidence type="ECO:0000256" key="5">
    <source>
        <dbReference type="ARBA" id="ARBA00022989"/>
    </source>
</evidence>
<evidence type="ECO:0000256" key="6">
    <source>
        <dbReference type="ARBA" id="ARBA00023136"/>
    </source>
</evidence>
<keyword evidence="3" id="KW-0997">Cell inner membrane</keyword>
<dbReference type="Pfam" id="PF02470">
    <property type="entry name" value="MlaD"/>
    <property type="match status" value="3"/>
</dbReference>
<comment type="caution">
    <text evidence="11">The sequence shown here is derived from an EMBL/GenBank/DDBJ whole genome shotgun (WGS) entry which is preliminary data.</text>
</comment>
<evidence type="ECO:0000256" key="3">
    <source>
        <dbReference type="ARBA" id="ARBA00022519"/>
    </source>
</evidence>
<keyword evidence="5 9" id="KW-1133">Transmembrane helix</keyword>
<accession>A0A953N7B6</accession>
<keyword evidence="4 9" id="KW-0812">Transmembrane</keyword>
<evidence type="ECO:0000256" key="8">
    <source>
        <dbReference type="SAM" id="MobiDB-lite"/>
    </source>
</evidence>
<protein>
    <submittedName>
        <fullName evidence="11">MCE family protein</fullName>
    </submittedName>
</protein>
<organism evidence="11 12">
    <name type="scientific">Zwartia hollandica</name>
    <dbReference type="NCBI Taxonomy" id="324606"/>
    <lineage>
        <taxon>Bacteria</taxon>
        <taxon>Pseudomonadati</taxon>
        <taxon>Pseudomonadota</taxon>
        <taxon>Betaproteobacteria</taxon>
        <taxon>Burkholderiales</taxon>
        <taxon>Alcaligenaceae</taxon>
        <taxon>Zwartia</taxon>
    </lineage>
</organism>
<proteinExistence type="predicted"/>
<evidence type="ECO:0000256" key="2">
    <source>
        <dbReference type="ARBA" id="ARBA00022475"/>
    </source>
</evidence>
<dbReference type="EMBL" id="JAHXRI010000001">
    <property type="protein sequence ID" value="MBZ1349348.1"/>
    <property type="molecule type" value="Genomic_DNA"/>
</dbReference>
<dbReference type="InterPro" id="IPR051800">
    <property type="entry name" value="PqiA-PqiB_transport"/>
</dbReference>
<feature type="compositionally biased region" description="Low complexity" evidence="8">
    <location>
        <begin position="142"/>
        <end position="152"/>
    </location>
</feature>
<evidence type="ECO:0000259" key="10">
    <source>
        <dbReference type="Pfam" id="PF02470"/>
    </source>
</evidence>